<name>A0ABR8KAN4_9NOSO</name>
<dbReference type="Proteomes" id="UP000637383">
    <property type="component" value="Unassembled WGS sequence"/>
</dbReference>
<sequence>MDAEEFLDRYAAGIRQFHKGNRQGIDLKGADLSEIDLFSANWNGADLSEATLTRAKLNHTSLSRASLTNASPES</sequence>
<dbReference type="Pfam" id="PF00805">
    <property type="entry name" value="Pentapeptide"/>
    <property type="match status" value="1"/>
</dbReference>
<dbReference type="EMBL" id="JACJTU010000012">
    <property type="protein sequence ID" value="MBD2735192.1"/>
    <property type="molecule type" value="Genomic_DNA"/>
</dbReference>
<accession>A0ABR8KAN4</accession>
<organism evidence="1 2">
    <name type="scientific">Nostoc paludosum FACHB-159</name>
    <dbReference type="NCBI Taxonomy" id="2692908"/>
    <lineage>
        <taxon>Bacteria</taxon>
        <taxon>Bacillati</taxon>
        <taxon>Cyanobacteriota</taxon>
        <taxon>Cyanophyceae</taxon>
        <taxon>Nostocales</taxon>
        <taxon>Nostocaceae</taxon>
        <taxon>Nostoc</taxon>
    </lineage>
</organism>
<dbReference type="RefSeq" id="WP_190955859.1">
    <property type="nucleotide sequence ID" value="NZ_JACJTU010000012.1"/>
</dbReference>
<evidence type="ECO:0000313" key="2">
    <source>
        <dbReference type="Proteomes" id="UP000637383"/>
    </source>
</evidence>
<reference evidence="1 2" key="1">
    <citation type="journal article" date="2020" name="ISME J.">
        <title>Comparative genomics reveals insights into cyanobacterial evolution and habitat adaptation.</title>
        <authorList>
            <person name="Chen M.Y."/>
            <person name="Teng W.K."/>
            <person name="Zhao L."/>
            <person name="Hu C.X."/>
            <person name="Zhou Y.K."/>
            <person name="Han B.P."/>
            <person name="Song L.R."/>
            <person name="Shu W.S."/>
        </authorList>
    </citation>
    <scope>NUCLEOTIDE SEQUENCE [LARGE SCALE GENOMIC DNA]</scope>
    <source>
        <strain evidence="1 2">FACHB-159</strain>
    </source>
</reference>
<gene>
    <name evidence="1" type="ORF">H6H03_15040</name>
</gene>
<dbReference type="Gene3D" id="2.160.20.80">
    <property type="entry name" value="E3 ubiquitin-protein ligase SopA"/>
    <property type="match status" value="1"/>
</dbReference>
<comment type="caution">
    <text evidence="1">The sequence shown here is derived from an EMBL/GenBank/DDBJ whole genome shotgun (WGS) entry which is preliminary data.</text>
</comment>
<protein>
    <submittedName>
        <fullName evidence="1">Pentapeptide repeat-containing protein</fullName>
    </submittedName>
</protein>
<keyword evidence="2" id="KW-1185">Reference proteome</keyword>
<proteinExistence type="predicted"/>
<evidence type="ECO:0000313" key="1">
    <source>
        <dbReference type="EMBL" id="MBD2735192.1"/>
    </source>
</evidence>
<dbReference type="InterPro" id="IPR001646">
    <property type="entry name" value="5peptide_repeat"/>
</dbReference>
<dbReference type="SUPFAM" id="SSF141571">
    <property type="entry name" value="Pentapeptide repeat-like"/>
    <property type="match status" value="1"/>
</dbReference>